<accession>A0ABR9IQ76</accession>
<dbReference type="Proteomes" id="UP000620262">
    <property type="component" value="Unassembled WGS sequence"/>
</dbReference>
<evidence type="ECO:0000313" key="3">
    <source>
        <dbReference type="Proteomes" id="UP000620262"/>
    </source>
</evidence>
<feature type="compositionally biased region" description="Low complexity" evidence="1">
    <location>
        <begin position="46"/>
        <end position="58"/>
    </location>
</feature>
<dbReference type="RefSeq" id="WP_192729179.1">
    <property type="nucleotide sequence ID" value="NZ_BAAAVL010000006.1"/>
</dbReference>
<dbReference type="EMBL" id="JADBEC010000001">
    <property type="protein sequence ID" value="MBE1505298.1"/>
    <property type="molecule type" value="Genomic_DNA"/>
</dbReference>
<protein>
    <submittedName>
        <fullName evidence="2">Uncharacterized protein</fullName>
    </submittedName>
</protein>
<feature type="region of interest" description="Disordered" evidence="1">
    <location>
        <begin position="32"/>
        <end position="58"/>
    </location>
</feature>
<proteinExistence type="predicted"/>
<keyword evidence="3" id="KW-1185">Reference proteome</keyword>
<comment type="caution">
    <text evidence="2">The sequence shown here is derived from an EMBL/GenBank/DDBJ whole genome shotgun (WGS) entry which is preliminary data.</text>
</comment>
<reference evidence="2 3" key="1">
    <citation type="submission" date="2020-10" db="EMBL/GenBank/DDBJ databases">
        <title>Sequencing the genomes of 1000 actinobacteria strains.</title>
        <authorList>
            <person name="Klenk H.-P."/>
        </authorList>
    </citation>
    <scope>NUCLEOTIDE SEQUENCE [LARGE SCALE GENOMIC DNA]</scope>
    <source>
        <strain evidence="2 3">DSM 7307</strain>
    </source>
</reference>
<sequence>MTINLVPRDIFIRHEYEWQVVRDAAERRIDIGKRETPSVQPSGQTAKPAAAPSAAQGC</sequence>
<evidence type="ECO:0000256" key="1">
    <source>
        <dbReference type="SAM" id="MobiDB-lite"/>
    </source>
</evidence>
<organism evidence="2 3">
    <name type="scientific">Rhizobium viscosum</name>
    <name type="common">Arthrobacter viscosus</name>
    <dbReference type="NCBI Taxonomy" id="1673"/>
    <lineage>
        <taxon>Bacteria</taxon>
        <taxon>Pseudomonadati</taxon>
        <taxon>Pseudomonadota</taxon>
        <taxon>Alphaproteobacteria</taxon>
        <taxon>Hyphomicrobiales</taxon>
        <taxon>Rhizobiaceae</taxon>
        <taxon>Rhizobium/Agrobacterium group</taxon>
        <taxon>Rhizobium</taxon>
    </lineage>
</organism>
<name>A0ABR9IQ76_RHIVS</name>
<gene>
    <name evidence="2" type="ORF">H4W29_002479</name>
</gene>
<evidence type="ECO:0000313" key="2">
    <source>
        <dbReference type="EMBL" id="MBE1505298.1"/>
    </source>
</evidence>